<dbReference type="OrthoDB" id="676979at2759"/>
<dbReference type="SUPFAM" id="SSF52058">
    <property type="entry name" value="L domain-like"/>
    <property type="match status" value="1"/>
</dbReference>
<comment type="caution">
    <text evidence="8">The sequence shown here is derived from an EMBL/GenBank/DDBJ whole genome shotgun (WGS) entry which is preliminary data.</text>
</comment>
<dbReference type="InterPro" id="IPR001611">
    <property type="entry name" value="Leu-rich_rpt"/>
</dbReference>
<accession>A0A9J6AZB6</accession>
<keyword evidence="2" id="KW-0812">Transmembrane</keyword>
<keyword evidence="3 7" id="KW-0732">Signal</keyword>
<evidence type="ECO:0000256" key="4">
    <source>
        <dbReference type="ARBA" id="ARBA00022989"/>
    </source>
</evidence>
<keyword evidence="4" id="KW-1133">Transmembrane helix</keyword>
<proteinExistence type="predicted"/>
<keyword evidence="5" id="KW-0472">Membrane</keyword>
<dbReference type="AlphaFoldDB" id="A0A9J6AZB6"/>
<evidence type="ECO:0000313" key="9">
    <source>
        <dbReference type="Proteomes" id="UP000824120"/>
    </source>
</evidence>
<name>A0A9J6AZB6_SOLCO</name>
<evidence type="ECO:0008006" key="10">
    <source>
        <dbReference type="Google" id="ProtNLM"/>
    </source>
</evidence>
<dbReference type="Proteomes" id="UP000824120">
    <property type="component" value="Chromosome 1"/>
</dbReference>
<dbReference type="PANTHER" id="PTHR48061:SF10">
    <property type="entry name" value="LEUCINE-RICH REPEAT-CONTAINING N-TERMINAL PLANT-TYPE DOMAIN-CONTAINING PROTEIN"/>
    <property type="match status" value="1"/>
</dbReference>
<evidence type="ECO:0000256" key="7">
    <source>
        <dbReference type="SAM" id="SignalP"/>
    </source>
</evidence>
<evidence type="ECO:0000256" key="5">
    <source>
        <dbReference type="ARBA" id="ARBA00023136"/>
    </source>
</evidence>
<sequence length="302" mass="34648">MGIGQLPLFLLHAFLCQLFGFSSSLFNLCRNDQALVLLQFKNMLTITPYVSYCSYKTTNQNIESCPNTVTWNTSTNCCSWAGVYCDETTGQVIELDLSCSQLQVPRLMSHNGTLIRLREQHNINKQLKPKFSQKLDMGRRCIYKSEALSSLKRLDLSRNDFSRSHISPKFCEFSSLTHLDLSDSNKTQLFGIFLARAFHLSNLKYLYLSSNPQLTVQFPTTKWNSSESLMELYLTGVNFIDKIPQSFSYLTLSRQLDMRSCNLSGSIPRPVWNLTNIEYLLLDNYYLEGPISLFTLEKLIVL</sequence>
<feature type="signal peptide" evidence="7">
    <location>
        <begin position="1"/>
        <end position="24"/>
    </location>
</feature>
<dbReference type="InterPro" id="IPR046956">
    <property type="entry name" value="RLP23-like"/>
</dbReference>
<gene>
    <name evidence="8" type="ORF">H5410_001478</name>
</gene>
<protein>
    <recommendedName>
        <fullName evidence="10">Leucine-rich repeat-containing N-terminal plant-type domain-containing protein</fullName>
    </recommendedName>
</protein>
<evidence type="ECO:0000256" key="2">
    <source>
        <dbReference type="ARBA" id="ARBA00022692"/>
    </source>
</evidence>
<dbReference type="EMBL" id="JACXVP010000001">
    <property type="protein sequence ID" value="KAG5629761.1"/>
    <property type="molecule type" value="Genomic_DNA"/>
</dbReference>
<dbReference type="Pfam" id="PF00560">
    <property type="entry name" value="LRR_1"/>
    <property type="match status" value="2"/>
</dbReference>
<dbReference type="InterPro" id="IPR032675">
    <property type="entry name" value="LRR_dom_sf"/>
</dbReference>
<evidence type="ECO:0000256" key="1">
    <source>
        <dbReference type="ARBA" id="ARBA00004479"/>
    </source>
</evidence>
<organism evidence="8 9">
    <name type="scientific">Solanum commersonii</name>
    <name type="common">Commerson's wild potato</name>
    <name type="synonym">Commerson's nightshade</name>
    <dbReference type="NCBI Taxonomy" id="4109"/>
    <lineage>
        <taxon>Eukaryota</taxon>
        <taxon>Viridiplantae</taxon>
        <taxon>Streptophyta</taxon>
        <taxon>Embryophyta</taxon>
        <taxon>Tracheophyta</taxon>
        <taxon>Spermatophyta</taxon>
        <taxon>Magnoliopsida</taxon>
        <taxon>eudicotyledons</taxon>
        <taxon>Gunneridae</taxon>
        <taxon>Pentapetalae</taxon>
        <taxon>asterids</taxon>
        <taxon>lamiids</taxon>
        <taxon>Solanales</taxon>
        <taxon>Solanaceae</taxon>
        <taxon>Solanoideae</taxon>
        <taxon>Solaneae</taxon>
        <taxon>Solanum</taxon>
    </lineage>
</organism>
<dbReference type="Gene3D" id="3.80.10.10">
    <property type="entry name" value="Ribonuclease Inhibitor"/>
    <property type="match status" value="1"/>
</dbReference>
<dbReference type="GO" id="GO:0016020">
    <property type="term" value="C:membrane"/>
    <property type="evidence" value="ECO:0007669"/>
    <property type="project" value="UniProtKB-SubCell"/>
</dbReference>
<evidence type="ECO:0000256" key="6">
    <source>
        <dbReference type="ARBA" id="ARBA00023180"/>
    </source>
</evidence>
<comment type="subcellular location">
    <subcellularLocation>
        <location evidence="1">Membrane</location>
        <topology evidence="1">Single-pass type I membrane protein</topology>
    </subcellularLocation>
</comment>
<evidence type="ECO:0000313" key="8">
    <source>
        <dbReference type="EMBL" id="KAG5629761.1"/>
    </source>
</evidence>
<keyword evidence="9" id="KW-1185">Reference proteome</keyword>
<evidence type="ECO:0000256" key="3">
    <source>
        <dbReference type="ARBA" id="ARBA00022729"/>
    </source>
</evidence>
<feature type="chain" id="PRO_5039903109" description="Leucine-rich repeat-containing N-terminal plant-type domain-containing protein" evidence="7">
    <location>
        <begin position="25"/>
        <end position="302"/>
    </location>
</feature>
<dbReference type="PANTHER" id="PTHR48061">
    <property type="entry name" value="LEUCINE-RICH REPEAT RECEPTOR PROTEIN KINASE EMS1-LIKE-RELATED"/>
    <property type="match status" value="1"/>
</dbReference>
<reference evidence="8 9" key="1">
    <citation type="submission" date="2020-09" db="EMBL/GenBank/DDBJ databases">
        <title>De no assembly of potato wild relative species, Solanum commersonii.</title>
        <authorList>
            <person name="Cho K."/>
        </authorList>
    </citation>
    <scope>NUCLEOTIDE SEQUENCE [LARGE SCALE GENOMIC DNA]</scope>
    <source>
        <strain evidence="8">LZ3.2</strain>
        <tissue evidence="8">Leaf</tissue>
    </source>
</reference>
<keyword evidence="6" id="KW-0325">Glycoprotein</keyword>